<evidence type="ECO:0000313" key="12">
    <source>
        <dbReference type="RefSeq" id="XP_013788630.1"/>
    </source>
</evidence>
<name>A0ABM1BU06_LIMPO</name>
<reference evidence="12" key="1">
    <citation type="submission" date="2025-08" db="UniProtKB">
        <authorList>
            <consortium name="RefSeq"/>
        </authorList>
    </citation>
    <scope>IDENTIFICATION</scope>
    <source>
        <tissue evidence="12">Muscle</tissue>
    </source>
</reference>
<dbReference type="InterPro" id="IPR035952">
    <property type="entry name" value="Rhomboid-like_sf"/>
</dbReference>
<dbReference type="Pfam" id="PF01694">
    <property type="entry name" value="Rhomboid"/>
    <property type="match status" value="1"/>
</dbReference>
<protein>
    <submittedName>
        <fullName evidence="12">Rhomboid-related protein 4-like</fullName>
    </submittedName>
</protein>
<feature type="compositionally biased region" description="Polar residues" evidence="8">
    <location>
        <begin position="284"/>
        <end position="295"/>
    </location>
</feature>
<feature type="transmembrane region" description="Helical" evidence="9">
    <location>
        <begin position="145"/>
        <end position="164"/>
    </location>
</feature>
<feature type="transmembrane region" description="Helical" evidence="9">
    <location>
        <begin position="111"/>
        <end position="133"/>
    </location>
</feature>
<keyword evidence="7 9" id="KW-0472">Membrane</keyword>
<sequence length="330" mass="37689">MPGVGRRRGAPLGILLLLFEVFGIVGINRVPPITLCVTVFMSTVYLRLFKLPWTSPYDVCISVRHVWFRKEWWRIFYGTVEHTDDMHLYFNMISFIWKGINLEKRLGSLKFLYVIIVFTTLTGGCLVALSGVASELLDAHFLDQCAVGFSGVIFALKVVTTYYWPSTQNTFLGMHLPLSPQYFVWAELLLIQLFVPEASFLGHLAGILVGLSYVKGPLKTMMDAFSSIFAGFPTFRSRPDRSQTREYTRPGAYSQRYEQFIPPGMSEEEQMDEAVRASLFDHNIPSNRNSQSQPSHDAYQETSDSSFSTPSSGLYPNLERLRRRRLLRFS</sequence>
<dbReference type="Gene3D" id="1.20.1540.10">
    <property type="entry name" value="Rhomboid-like"/>
    <property type="match status" value="1"/>
</dbReference>
<evidence type="ECO:0000256" key="7">
    <source>
        <dbReference type="ARBA" id="ARBA00023136"/>
    </source>
</evidence>
<gene>
    <name evidence="12" type="primary">LOC106472521</name>
</gene>
<keyword evidence="4 9" id="KW-0812">Transmembrane</keyword>
<comment type="subcellular location">
    <subcellularLocation>
        <location evidence="1">Membrane</location>
        <topology evidence="1">Multi-pass membrane protein</topology>
    </subcellularLocation>
</comment>
<proteinExistence type="inferred from homology"/>
<evidence type="ECO:0000256" key="2">
    <source>
        <dbReference type="ARBA" id="ARBA00009045"/>
    </source>
</evidence>
<evidence type="ECO:0000256" key="8">
    <source>
        <dbReference type="SAM" id="MobiDB-lite"/>
    </source>
</evidence>
<feature type="region of interest" description="Disordered" evidence="8">
    <location>
        <begin position="283"/>
        <end position="315"/>
    </location>
</feature>
<evidence type="ECO:0000256" key="6">
    <source>
        <dbReference type="ARBA" id="ARBA00022989"/>
    </source>
</evidence>
<keyword evidence="11" id="KW-1185">Reference proteome</keyword>
<feature type="transmembrane region" description="Helical" evidence="9">
    <location>
        <begin position="184"/>
        <end position="214"/>
    </location>
</feature>
<evidence type="ECO:0000256" key="3">
    <source>
        <dbReference type="ARBA" id="ARBA00022670"/>
    </source>
</evidence>
<keyword evidence="6 9" id="KW-1133">Transmembrane helix</keyword>
<evidence type="ECO:0000256" key="5">
    <source>
        <dbReference type="ARBA" id="ARBA00022801"/>
    </source>
</evidence>
<dbReference type="SUPFAM" id="SSF144091">
    <property type="entry name" value="Rhomboid-like"/>
    <property type="match status" value="1"/>
</dbReference>
<dbReference type="RefSeq" id="XP_013788630.1">
    <property type="nucleotide sequence ID" value="XM_013933176.2"/>
</dbReference>
<accession>A0ABM1BU06</accession>
<dbReference type="InterPro" id="IPR022764">
    <property type="entry name" value="Peptidase_S54_rhomboid_dom"/>
</dbReference>
<evidence type="ECO:0000256" key="9">
    <source>
        <dbReference type="SAM" id="Phobius"/>
    </source>
</evidence>
<comment type="similarity">
    <text evidence="2">Belongs to the peptidase S54 family.</text>
</comment>
<keyword evidence="3" id="KW-0645">Protease</keyword>
<dbReference type="Proteomes" id="UP000694941">
    <property type="component" value="Unplaced"/>
</dbReference>
<feature type="domain" description="Peptidase S54 rhomboid" evidence="10">
    <location>
        <begin position="70"/>
        <end position="214"/>
    </location>
</feature>
<evidence type="ECO:0000259" key="10">
    <source>
        <dbReference type="Pfam" id="PF01694"/>
    </source>
</evidence>
<organism evidence="11 12">
    <name type="scientific">Limulus polyphemus</name>
    <name type="common">Atlantic horseshoe crab</name>
    <dbReference type="NCBI Taxonomy" id="6850"/>
    <lineage>
        <taxon>Eukaryota</taxon>
        <taxon>Metazoa</taxon>
        <taxon>Ecdysozoa</taxon>
        <taxon>Arthropoda</taxon>
        <taxon>Chelicerata</taxon>
        <taxon>Merostomata</taxon>
        <taxon>Xiphosura</taxon>
        <taxon>Limulidae</taxon>
        <taxon>Limulus</taxon>
    </lineage>
</organism>
<dbReference type="PANTHER" id="PTHR43066:SF1">
    <property type="entry name" value="RHOMBOID PROTEIN 2"/>
    <property type="match status" value="1"/>
</dbReference>
<evidence type="ECO:0000256" key="1">
    <source>
        <dbReference type="ARBA" id="ARBA00004141"/>
    </source>
</evidence>
<evidence type="ECO:0000313" key="11">
    <source>
        <dbReference type="Proteomes" id="UP000694941"/>
    </source>
</evidence>
<feature type="transmembrane region" description="Helical" evidence="9">
    <location>
        <begin position="12"/>
        <end position="45"/>
    </location>
</feature>
<evidence type="ECO:0000256" key="4">
    <source>
        <dbReference type="ARBA" id="ARBA00022692"/>
    </source>
</evidence>
<feature type="compositionally biased region" description="Low complexity" evidence="8">
    <location>
        <begin position="303"/>
        <end position="312"/>
    </location>
</feature>
<dbReference type="GeneID" id="106472521"/>
<keyword evidence="5" id="KW-0378">Hydrolase</keyword>
<dbReference type="PANTHER" id="PTHR43066">
    <property type="entry name" value="RHOMBOID-RELATED PROTEIN"/>
    <property type="match status" value="1"/>
</dbReference>